<dbReference type="Proteomes" id="UP000683575">
    <property type="component" value="Chromosome"/>
</dbReference>
<gene>
    <name evidence="3" type="ORF">KRR39_03485</name>
</gene>
<evidence type="ECO:0000313" key="4">
    <source>
        <dbReference type="Proteomes" id="UP000683575"/>
    </source>
</evidence>
<dbReference type="RefSeq" id="WP_216940766.1">
    <property type="nucleotide sequence ID" value="NZ_CP077062.1"/>
</dbReference>
<dbReference type="AlphaFoldDB" id="A0A975SZN0"/>
<dbReference type="EMBL" id="CP077062">
    <property type="protein sequence ID" value="QWZ08920.1"/>
    <property type="molecule type" value="Genomic_DNA"/>
</dbReference>
<feature type="chain" id="PRO_5036870484" description="Nuclear transport factor 2 family protein" evidence="2">
    <location>
        <begin position="28"/>
        <end position="212"/>
    </location>
</feature>
<name>A0A975SZN0_9ACTN</name>
<evidence type="ECO:0000313" key="3">
    <source>
        <dbReference type="EMBL" id="QWZ08920.1"/>
    </source>
</evidence>
<feature type="compositionally biased region" description="Low complexity" evidence="1">
    <location>
        <begin position="38"/>
        <end position="55"/>
    </location>
</feature>
<keyword evidence="4" id="KW-1185">Reference proteome</keyword>
<dbReference type="KEGG" id="nps:KRR39_03485"/>
<reference evidence="3" key="1">
    <citation type="submission" date="2021-06" db="EMBL/GenBank/DDBJ databases">
        <title>Complete genome sequence of Nocardioides sp. G188.</title>
        <authorList>
            <person name="Im W.-T."/>
        </authorList>
    </citation>
    <scope>NUCLEOTIDE SEQUENCE</scope>
    <source>
        <strain evidence="3">G188</strain>
    </source>
</reference>
<proteinExistence type="predicted"/>
<evidence type="ECO:0000256" key="2">
    <source>
        <dbReference type="SAM" id="SignalP"/>
    </source>
</evidence>
<dbReference type="PROSITE" id="PS51257">
    <property type="entry name" value="PROKAR_LIPOPROTEIN"/>
    <property type="match status" value="1"/>
</dbReference>
<feature type="signal peptide" evidence="2">
    <location>
        <begin position="1"/>
        <end position="27"/>
    </location>
</feature>
<evidence type="ECO:0008006" key="5">
    <source>
        <dbReference type="Google" id="ProtNLM"/>
    </source>
</evidence>
<accession>A0A975SZN0</accession>
<organism evidence="3 4">
    <name type="scientific">Nocardioides panacis</name>
    <dbReference type="NCBI Taxonomy" id="2849501"/>
    <lineage>
        <taxon>Bacteria</taxon>
        <taxon>Bacillati</taxon>
        <taxon>Actinomycetota</taxon>
        <taxon>Actinomycetes</taxon>
        <taxon>Propionibacteriales</taxon>
        <taxon>Nocardioidaceae</taxon>
        <taxon>Nocardioides</taxon>
    </lineage>
</organism>
<feature type="region of interest" description="Disordered" evidence="1">
    <location>
        <begin position="28"/>
        <end position="55"/>
    </location>
</feature>
<evidence type="ECO:0000256" key="1">
    <source>
        <dbReference type="SAM" id="MobiDB-lite"/>
    </source>
</evidence>
<protein>
    <recommendedName>
        <fullName evidence="5">Nuclear transport factor 2 family protein</fullName>
    </recommendedName>
</protein>
<sequence length="212" mass="22138">MKPPLRTSLARSGLVLLTSAAMLTAAAGCTDEDPPSAAPSRTAAPTPTSTPVPDSVPLKVVVTRVSGKLPAASRPALEANVGRTLSAYVDAAFLGGDYPRSDFSGSFGAFTPGAAEDARRDQALLTNAAFGPSTESVRATRRTAYLSVLAPYRVAAGVTAKVDLVFVVDRGDRPAQRVRLAGRLLLTRAADDGRWAVFGYDLHRSVTPRSVS</sequence>
<keyword evidence="2" id="KW-0732">Signal</keyword>